<dbReference type="Gene3D" id="1.20.120.710">
    <property type="entry name" value="Haloacid dehalogenase hydrolase-like domain"/>
    <property type="match status" value="1"/>
</dbReference>
<name>A0ABD6DNF0_9EURY</name>
<dbReference type="SFLD" id="SFLDG01129">
    <property type="entry name" value="C1.5:_HAD__Beta-PGM__Phosphata"/>
    <property type="match status" value="1"/>
</dbReference>
<evidence type="ECO:0000313" key="2">
    <source>
        <dbReference type="EMBL" id="MFD1647567.1"/>
    </source>
</evidence>
<dbReference type="InterPro" id="IPR036412">
    <property type="entry name" value="HAD-like_sf"/>
</dbReference>
<dbReference type="EMBL" id="JBHUDO010000004">
    <property type="protein sequence ID" value="MFD1647567.1"/>
    <property type="molecule type" value="Genomic_DNA"/>
</dbReference>
<protein>
    <submittedName>
        <fullName evidence="2">HAD family hydrolase</fullName>
        <ecNumber evidence="2">3.1.3.-</ecNumber>
    </submittedName>
</protein>
<dbReference type="Proteomes" id="UP001597034">
    <property type="component" value="Unassembled WGS sequence"/>
</dbReference>
<dbReference type="InterPro" id="IPR006439">
    <property type="entry name" value="HAD-SF_hydro_IA"/>
</dbReference>
<dbReference type="AlphaFoldDB" id="A0ABD6DNF0"/>
<comment type="caution">
    <text evidence="2">The sequence shown here is derived from an EMBL/GenBank/DDBJ whole genome shotgun (WGS) entry which is preliminary data.</text>
</comment>
<dbReference type="GO" id="GO:0016787">
    <property type="term" value="F:hydrolase activity"/>
    <property type="evidence" value="ECO:0007669"/>
    <property type="project" value="UniProtKB-KW"/>
</dbReference>
<dbReference type="NCBIfam" id="TIGR01549">
    <property type="entry name" value="HAD-SF-IA-v1"/>
    <property type="match status" value="1"/>
</dbReference>
<dbReference type="Pfam" id="PF00702">
    <property type="entry name" value="Hydrolase"/>
    <property type="match status" value="1"/>
</dbReference>
<proteinExistence type="inferred from homology"/>
<dbReference type="PRINTS" id="PR00413">
    <property type="entry name" value="HADHALOGNASE"/>
</dbReference>
<dbReference type="SFLD" id="SFLDS00003">
    <property type="entry name" value="Haloacid_Dehalogenase"/>
    <property type="match status" value="1"/>
</dbReference>
<gene>
    <name evidence="2" type="ORF">ACFSBL_17895</name>
</gene>
<dbReference type="InterPro" id="IPR052550">
    <property type="entry name" value="Pyrimidine_5'-ntase_YjjG"/>
</dbReference>
<organism evidence="2 3">
    <name type="scientific">Haloarchaeobius litoreus</name>
    <dbReference type="NCBI Taxonomy" id="755306"/>
    <lineage>
        <taxon>Archaea</taxon>
        <taxon>Methanobacteriati</taxon>
        <taxon>Methanobacteriota</taxon>
        <taxon>Stenosarchaea group</taxon>
        <taxon>Halobacteria</taxon>
        <taxon>Halobacteriales</taxon>
        <taxon>Halorubellaceae</taxon>
        <taxon>Haloarchaeobius</taxon>
    </lineage>
</organism>
<dbReference type="PANTHER" id="PTHR47478">
    <property type="match status" value="1"/>
</dbReference>
<evidence type="ECO:0000256" key="1">
    <source>
        <dbReference type="ARBA" id="ARBA00007958"/>
    </source>
</evidence>
<keyword evidence="3" id="KW-1185">Reference proteome</keyword>
<dbReference type="InterPro" id="IPR023214">
    <property type="entry name" value="HAD_sf"/>
</dbReference>
<dbReference type="PANTHER" id="PTHR47478:SF1">
    <property type="entry name" value="PYRIMIDINE 5'-NUCLEOTIDASE YJJG"/>
    <property type="match status" value="1"/>
</dbReference>
<dbReference type="SUPFAM" id="SSF56784">
    <property type="entry name" value="HAD-like"/>
    <property type="match status" value="1"/>
</dbReference>
<sequence>MQQAIFFDLDGTLLHLTRGYGELLAETFRSVEGECRDEWLTSYDEAFFEAFQACEPEPSRRAFATVSDEPDALAMQLLELEAEYSRVPDGAHADLAALGERYELGVLTNGMSEWQREKLRANGLDRHFDVVITSYEAGAHKPEPAPIAAAERALDAPTYGMVGDSDADIEGAERQGWAALRYDGQRFRDAPAAFGWE</sequence>
<comment type="similarity">
    <text evidence="1">Belongs to the HAD-like hydrolase superfamily.</text>
</comment>
<reference evidence="2 3" key="1">
    <citation type="journal article" date="2019" name="Int. J. Syst. Evol. Microbiol.">
        <title>The Global Catalogue of Microorganisms (GCM) 10K type strain sequencing project: providing services to taxonomists for standard genome sequencing and annotation.</title>
        <authorList>
            <consortium name="The Broad Institute Genomics Platform"/>
            <consortium name="The Broad Institute Genome Sequencing Center for Infectious Disease"/>
            <person name="Wu L."/>
            <person name="Ma J."/>
        </authorList>
    </citation>
    <scope>NUCLEOTIDE SEQUENCE [LARGE SCALE GENOMIC DNA]</scope>
    <source>
        <strain evidence="2 3">CGMCC 1.10390</strain>
    </source>
</reference>
<dbReference type="RefSeq" id="WP_256401950.1">
    <property type="nucleotide sequence ID" value="NZ_JANHJR010000004.1"/>
</dbReference>
<dbReference type="EC" id="3.1.3.-" evidence="2"/>
<accession>A0ABD6DNF0</accession>
<evidence type="ECO:0000313" key="3">
    <source>
        <dbReference type="Proteomes" id="UP001597034"/>
    </source>
</evidence>
<dbReference type="Gene3D" id="3.40.50.1000">
    <property type="entry name" value="HAD superfamily/HAD-like"/>
    <property type="match status" value="1"/>
</dbReference>
<keyword evidence="2" id="KW-0378">Hydrolase</keyword>